<feature type="domain" description="SH3" evidence="7">
    <location>
        <begin position="503"/>
        <end position="565"/>
    </location>
</feature>
<keyword evidence="8" id="KW-1185">Reference proteome</keyword>
<evidence type="ECO:0000256" key="5">
    <source>
        <dbReference type="SAM" id="MobiDB-lite"/>
    </source>
</evidence>
<dbReference type="Pfam" id="PF14604">
    <property type="entry name" value="SH3_9"/>
    <property type="match status" value="1"/>
</dbReference>
<dbReference type="Pfam" id="PF00018">
    <property type="entry name" value="SH3_1"/>
    <property type="match status" value="2"/>
</dbReference>
<evidence type="ECO:0000256" key="4">
    <source>
        <dbReference type="PROSITE-ProRule" id="PRU00192"/>
    </source>
</evidence>
<feature type="compositionally biased region" description="Low complexity" evidence="5">
    <location>
        <begin position="459"/>
        <end position="482"/>
    </location>
</feature>
<dbReference type="InterPro" id="IPR051184">
    <property type="entry name" value="Tyrosine-phos_adapter"/>
</dbReference>
<dbReference type="CDD" id="cd11767">
    <property type="entry name" value="SH3_Nck_3"/>
    <property type="match status" value="1"/>
</dbReference>
<feature type="region of interest" description="Disordered" evidence="5">
    <location>
        <begin position="393"/>
        <end position="482"/>
    </location>
</feature>
<feature type="domain" description="SH3" evidence="7">
    <location>
        <begin position="59"/>
        <end position="118"/>
    </location>
</feature>
<reference evidence="9" key="1">
    <citation type="submission" date="2022-11" db="UniProtKB">
        <authorList>
            <consortium name="WormBaseParasite"/>
        </authorList>
    </citation>
    <scope>IDENTIFICATION</scope>
</reference>
<dbReference type="SMART" id="SM00326">
    <property type="entry name" value="SH3"/>
    <property type="match status" value="3"/>
</dbReference>
<accession>A0A915EUR0</accession>
<feature type="domain" description="SH3" evidence="7">
    <location>
        <begin position="296"/>
        <end position="369"/>
    </location>
</feature>
<proteinExistence type="predicted"/>
<dbReference type="Gene3D" id="2.30.30.40">
    <property type="entry name" value="SH3 Domains"/>
    <property type="match status" value="3"/>
</dbReference>
<protein>
    <submittedName>
        <fullName evidence="9">NCK adaptor protein</fullName>
    </submittedName>
</protein>
<dbReference type="SMART" id="SM00252">
    <property type="entry name" value="SH2"/>
    <property type="match status" value="1"/>
</dbReference>
<keyword evidence="2 3" id="KW-0727">SH2 domain</keyword>
<dbReference type="InterPro" id="IPR000980">
    <property type="entry name" value="SH2"/>
</dbReference>
<feature type="compositionally biased region" description="Pro residues" evidence="5">
    <location>
        <begin position="428"/>
        <end position="437"/>
    </location>
</feature>
<dbReference type="FunFam" id="2.30.30.40:FF:000110">
    <property type="entry name" value="Cytoplasmic protein"/>
    <property type="match status" value="1"/>
</dbReference>
<dbReference type="PROSITE" id="PS50002">
    <property type="entry name" value="SH3"/>
    <property type="match status" value="3"/>
</dbReference>
<dbReference type="PROSITE" id="PS50001">
    <property type="entry name" value="SH2"/>
    <property type="match status" value="1"/>
</dbReference>
<dbReference type="GO" id="GO:0048013">
    <property type="term" value="P:ephrin receptor signaling pathway"/>
    <property type="evidence" value="ECO:0007669"/>
    <property type="project" value="TreeGrafter"/>
</dbReference>
<dbReference type="PRINTS" id="PR00452">
    <property type="entry name" value="SH3DOMAIN"/>
</dbReference>
<dbReference type="GO" id="GO:0035591">
    <property type="term" value="F:signaling adaptor activity"/>
    <property type="evidence" value="ECO:0007669"/>
    <property type="project" value="TreeGrafter"/>
</dbReference>
<dbReference type="PANTHER" id="PTHR19969">
    <property type="entry name" value="SH2-SH3 ADAPTOR PROTEIN-RELATED"/>
    <property type="match status" value="1"/>
</dbReference>
<feature type="region of interest" description="Disordered" evidence="5">
    <location>
        <begin position="124"/>
        <end position="170"/>
    </location>
</feature>
<evidence type="ECO:0000313" key="9">
    <source>
        <dbReference type="WBParaSite" id="maker-E.canG7_contigs_0303-snap-gene-0.42-mRNA-1"/>
    </source>
</evidence>
<evidence type="ECO:0000259" key="6">
    <source>
        <dbReference type="PROSITE" id="PS50001"/>
    </source>
</evidence>
<evidence type="ECO:0000256" key="2">
    <source>
        <dbReference type="ARBA" id="ARBA00022999"/>
    </source>
</evidence>
<name>A0A915EUR0_9CEST</name>
<feature type="region of interest" description="Disordered" evidence="5">
    <location>
        <begin position="182"/>
        <end position="249"/>
    </location>
</feature>
<dbReference type="GO" id="GO:0016477">
    <property type="term" value="P:cell migration"/>
    <property type="evidence" value="ECO:0007669"/>
    <property type="project" value="TreeGrafter"/>
</dbReference>
<dbReference type="AlphaFoldDB" id="A0A915EUR0"/>
<dbReference type="GO" id="GO:0005737">
    <property type="term" value="C:cytoplasm"/>
    <property type="evidence" value="ECO:0007669"/>
    <property type="project" value="TreeGrafter"/>
</dbReference>
<feature type="domain" description="SH2" evidence="6">
    <location>
        <begin position="625"/>
        <end position="718"/>
    </location>
</feature>
<evidence type="ECO:0000313" key="8">
    <source>
        <dbReference type="Proteomes" id="UP000887562"/>
    </source>
</evidence>
<dbReference type="InterPro" id="IPR001452">
    <property type="entry name" value="SH3_domain"/>
</dbReference>
<dbReference type="PANTHER" id="PTHR19969:SF14">
    <property type="entry name" value="DREADLOCKS, ISOFORM B"/>
    <property type="match status" value="1"/>
</dbReference>
<dbReference type="CDD" id="cd11765">
    <property type="entry name" value="SH3_Nck_1"/>
    <property type="match status" value="1"/>
</dbReference>
<organism evidence="8 9">
    <name type="scientific">Echinococcus canadensis</name>
    <dbReference type="NCBI Taxonomy" id="519352"/>
    <lineage>
        <taxon>Eukaryota</taxon>
        <taxon>Metazoa</taxon>
        <taxon>Spiralia</taxon>
        <taxon>Lophotrochozoa</taxon>
        <taxon>Platyhelminthes</taxon>
        <taxon>Cestoda</taxon>
        <taxon>Eucestoda</taxon>
        <taxon>Cyclophyllidea</taxon>
        <taxon>Taeniidae</taxon>
        <taxon>Echinococcus</taxon>
        <taxon>Echinococcus canadensis group</taxon>
    </lineage>
</organism>
<sequence>MQSPQPPLIPLPSYSHTGMTISTSSKSQRAAFLSRGRAKAHSYADVDAEMYQEQMTTVKETDVVIAKFDYKATDSQELDIQKGEKLTLMDDTQHWWKVMNSFGQVGYVPSNYVKRSKQGLFSSLRNTLGRRKSRTDLPPPATGASTGGRPPPAQASSARNGGVSSGGGKVAKASAESLDYVAPSLPSSGSGQSPAKDSTTIGYQPVVGPFSSNGIIDPRSSFLPSTQQLPPAHPGPRDQSPQKPLSDGIALEAKNGGVGWSTANCGAGTASWNPDVVPMARGGGPIDTHSSGASISSRQICVARFAYTASQPDELTIQRGDRVWVLEKSSDGWWHGVLLPPEGSVISQPSQQQQTSGWFPSNYVTMESTPIKPSVLGNNSICQPNSLSCGSQTFASSAPQMPPTAMGTKPSALPNTSVTSAAPIRVSLPPPQAPTPQEPSTAPSLAPYSAVPFPTSTVLPPLQSQPTQSPLPSAAQPPQQQPLQLQPTAFVDGTGDAMDDRLRYRETVLTLYPFTRNQVEELSFAADEVLEVLDKPADDPDWWRCRNAVGNVGLVPRNYIRVIKNPFPPTLSSVRYSPSVSAVAMAGAAPQQVNAGGTGGASGEEVRLAFAMASPNASEFARKPWYWGVISRSECESILNNLAISGEFIIRDSESHPGDLTITMNAGSKNRNFKVHVKNGEFYIGQKVFSSVDTLIDNYRRHPIYKSDLEKHFLTRPFQHPDCGAFLHNPLPPASSLQVPMLMQSR</sequence>
<evidence type="ECO:0000256" key="3">
    <source>
        <dbReference type="PROSITE-ProRule" id="PRU00191"/>
    </source>
</evidence>
<feature type="compositionally biased region" description="Low complexity" evidence="5">
    <location>
        <begin position="183"/>
        <end position="194"/>
    </location>
</feature>
<dbReference type="InterPro" id="IPR036860">
    <property type="entry name" value="SH2_dom_sf"/>
</dbReference>
<evidence type="ECO:0000259" key="7">
    <source>
        <dbReference type="PROSITE" id="PS50002"/>
    </source>
</evidence>
<keyword evidence="1 4" id="KW-0728">SH3 domain</keyword>
<dbReference type="Proteomes" id="UP000887562">
    <property type="component" value="Unplaced"/>
</dbReference>
<evidence type="ECO:0000256" key="1">
    <source>
        <dbReference type="ARBA" id="ARBA00022443"/>
    </source>
</evidence>
<dbReference type="InterPro" id="IPR036028">
    <property type="entry name" value="SH3-like_dom_sf"/>
</dbReference>
<dbReference type="SUPFAM" id="SSF50044">
    <property type="entry name" value="SH3-domain"/>
    <property type="match status" value="3"/>
</dbReference>
<dbReference type="SUPFAM" id="SSF55550">
    <property type="entry name" value="SH2 domain"/>
    <property type="match status" value="1"/>
</dbReference>
<dbReference type="WBParaSite" id="maker-E.canG7_contigs_0303-snap-gene-0.42-mRNA-1">
    <property type="protein sequence ID" value="maker-E.canG7_contigs_0303-snap-gene-0.42-mRNA-1"/>
    <property type="gene ID" value="EcG7_03608"/>
</dbReference>
<dbReference type="GO" id="GO:0030971">
    <property type="term" value="F:receptor tyrosine kinase binding"/>
    <property type="evidence" value="ECO:0007669"/>
    <property type="project" value="TreeGrafter"/>
</dbReference>
<dbReference type="Pfam" id="PF00017">
    <property type="entry name" value="SH2"/>
    <property type="match status" value="1"/>
</dbReference>
<dbReference type="Gene3D" id="3.30.505.10">
    <property type="entry name" value="SH2 domain"/>
    <property type="match status" value="1"/>
</dbReference>
<dbReference type="PRINTS" id="PR00401">
    <property type="entry name" value="SH2DOMAIN"/>
</dbReference>